<gene>
    <name evidence="6" type="ORF">MCOR_55706</name>
</gene>
<keyword evidence="4" id="KW-0812">Transmembrane</keyword>
<evidence type="ECO:0000256" key="2">
    <source>
        <dbReference type="ARBA" id="ARBA00022964"/>
    </source>
</evidence>
<dbReference type="AlphaFoldDB" id="A0A6J8EVG0"/>
<sequence>MNVGQFSSLFFLILLILLVLIPLNESQRRARGRRTGRRRSSGTRCRPTTADIYGPYYRPSFPRLHRLCSRDASRYRQHALIVSGYVYERNCRTPIPRVRLEIWQADRRGKYEGSARCRGFLQTNNNGYYRFLTVHPGKYQVSYAEALRVARMNNRPIGHRWRPAHIHFKVNGRRGHKSLVSQMYFAGDAHLGRNDTCIICNSEHSDLVVRPRRSCRRSGCVSHVNFNIVLDRGNGLSINRG</sequence>
<keyword evidence="4" id="KW-0472">Membrane</keyword>
<dbReference type="InterPro" id="IPR050770">
    <property type="entry name" value="Intradiol_RC_Dioxygenase"/>
</dbReference>
<dbReference type="InterPro" id="IPR000627">
    <property type="entry name" value="Intradiol_dOase_C"/>
</dbReference>
<dbReference type="GO" id="GO:0018578">
    <property type="term" value="F:protocatechuate 3,4-dioxygenase activity"/>
    <property type="evidence" value="ECO:0007669"/>
    <property type="project" value="UniProtKB-EC"/>
</dbReference>
<feature type="domain" description="Intradiol ring-cleavage dioxygenases" evidence="5">
    <location>
        <begin position="53"/>
        <end position="231"/>
    </location>
</feature>
<evidence type="ECO:0000256" key="3">
    <source>
        <dbReference type="ARBA" id="ARBA00023002"/>
    </source>
</evidence>
<reference evidence="6 7" key="1">
    <citation type="submission" date="2020-06" db="EMBL/GenBank/DDBJ databases">
        <authorList>
            <person name="Li R."/>
            <person name="Bekaert M."/>
        </authorList>
    </citation>
    <scope>NUCLEOTIDE SEQUENCE [LARGE SCALE GENOMIC DNA]</scope>
    <source>
        <strain evidence="7">wild</strain>
    </source>
</reference>
<dbReference type="EC" id="1.13.11.3" evidence="6"/>
<evidence type="ECO:0000256" key="1">
    <source>
        <dbReference type="ARBA" id="ARBA00007825"/>
    </source>
</evidence>
<proteinExistence type="inferred from homology"/>
<dbReference type="EMBL" id="CACVKT020009851">
    <property type="protein sequence ID" value="CAC5423736.1"/>
    <property type="molecule type" value="Genomic_DNA"/>
</dbReference>
<accession>A0A6J8EVG0</accession>
<keyword evidence="7" id="KW-1185">Reference proteome</keyword>
<dbReference type="Pfam" id="PF00775">
    <property type="entry name" value="Dioxygenase_C"/>
    <property type="match status" value="1"/>
</dbReference>
<dbReference type="InterPro" id="IPR015889">
    <property type="entry name" value="Intradiol_dOase_core"/>
</dbReference>
<dbReference type="OrthoDB" id="45055at2759"/>
<name>A0A6J8EVG0_MYTCO</name>
<keyword evidence="3 6" id="KW-0560">Oxidoreductase</keyword>
<feature type="transmembrane region" description="Helical" evidence="4">
    <location>
        <begin position="6"/>
        <end position="24"/>
    </location>
</feature>
<evidence type="ECO:0000313" key="6">
    <source>
        <dbReference type="EMBL" id="CAC5423736.1"/>
    </source>
</evidence>
<evidence type="ECO:0000313" key="7">
    <source>
        <dbReference type="Proteomes" id="UP000507470"/>
    </source>
</evidence>
<protein>
    <submittedName>
        <fullName evidence="6">PcaH</fullName>
        <ecNumber evidence="6">1.13.11.3</ecNumber>
    </submittedName>
</protein>
<evidence type="ECO:0000259" key="5">
    <source>
        <dbReference type="Pfam" id="PF00775"/>
    </source>
</evidence>
<evidence type="ECO:0000256" key="4">
    <source>
        <dbReference type="SAM" id="Phobius"/>
    </source>
</evidence>
<dbReference type="PANTHER" id="PTHR33711:SF10">
    <property type="entry name" value="INTRADIOL RING-CLEAVAGE DIOXYGENASES DOMAIN-CONTAINING PROTEIN"/>
    <property type="match status" value="1"/>
</dbReference>
<dbReference type="SUPFAM" id="SSF49482">
    <property type="entry name" value="Aromatic compound dioxygenase"/>
    <property type="match status" value="1"/>
</dbReference>
<dbReference type="GO" id="GO:0008199">
    <property type="term" value="F:ferric iron binding"/>
    <property type="evidence" value="ECO:0007669"/>
    <property type="project" value="InterPro"/>
</dbReference>
<keyword evidence="4" id="KW-1133">Transmembrane helix</keyword>
<dbReference type="PANTHER" id="PTHR33711">
    <property type="entry name" value="DIOXYGENASE, PUTATIVE (AFU_ORTHOLOGUE AFUA_2G02910)-RELATED"/>
    <property type="match status" value="1"/>
</dbReference>
<comment type="similarity">
    <text evidence="1">Belongs to the intradiol ring-cleavage dioxygenase family.</text>
</comment>
<dbReference type="Gene3D" id="2.60.130.10">
    <property type="entry name" value="Aromatic compound dioxygenase"/>
    <property type="match status" value="1"/>
</dbReference>
<keyword evidence="2" id="KW-0223">Dioxygenase</keyword>
<organism evidence="6 7">
    <name type="scientific">Mytilus coruscus</name>
    <name type="common">Sea mussel</name>
    <dbReference type="NCBI Taxonomy" id="42192"/>
    <lineage>
        <taxon>Eukaryota</taxon>
        <taxon>Metazoa</taxon>
        <taxon>Spiralia</taxon>
        <taxon>Lophotrochozoa</taxon>
        <taxon>Mollusca</taxon>
        <taxon>Bivalvia</taxon>
        <taxon>Autobranchia</taxon>
        <taxon>Pteriomorphia</taxon>
        <taxon>Mytilida</taxon>
        <taxon>Mytiloidea</taxon>
        <taxon>Mytilidae</taxon>
        <taxon>Mytilinae</taxon>
        <taxon>Mytilus</taxon>
    </lineage>
</organism>
<dbReference type="Proteomes" id="UP000507470">
    <property type="component" value="Unassembled WGS sequence"/>
</dbReference>